<feature type="binding site" evidence="10">
    <location>
        <position position="372"/>
    </location>
    <ligand>
        <name>FAD</name>
        <dbReference type="ChEBI" id="CHEBI:57692"/>
    </ligand>
</feature>
<organism evidence="12 13">
    <name type="scientific">Malacoplasma iowae DK-CPA</name>
    <dbReference type="NCBI Taxonomy" id="1394179"/>
    <lineage>
        <taxon>Bacteria</taxon>
        <taxon>Bacillati</taxon>
        <taxon>Mycoplasmatota</taxon>
        <taxon>Mycoplasmoidales</taxon>
        <taxon>Mycoplasmoidaceae</taxon>
        <taxon>Malacoplasma</taxon>
    </lineage>
</organism>
<proteinExistence type="inferred from homology"/>
<dbReference type="InterPro" id="IPR044920">
    <property type="entry name" value="MnmG_C_subdom_sf"/>
</dbReference>
<dbReference type="GO" id="GO:0005829">
    <property type="term" value="C:cytosol"/>
    <property type="evidence" value="ECO:0007669"/>
    <property type="project" value="TreeGrafter"/>
</dbReference>
<keyword evidence="4 10" id="KW-0285">Flavoprotein</keyword>
<evidence type="ECO:0000256" key="1">
    <source>
        <dbReference type="ARBA" id="ARBA00001974"/>
    </source>
</evidence>
<dbReference type="EMBL" id="AWQU01000066">
    <property type="protein sequence ID" value="KFB07742.1"/>
    <property type="molecule type" value="Genomic_DNA"/>
</dbReference>
<dbReference type="RefSeq" id="WP_036451595.1">
    <property type="nucleotide sequence ID" value="NZ_AWQU01000066.1"/>
</dbReference>
<dbReference type="InterPro" id="IPR049312">
    <property type="entry name" value="GIDA_C_N"/>
</dbReference>
<dbReference type="Gene3D" id="1.10.150.570">
    <property type="entry name" value="GidA associated domain, C-terminal subdomain"/>
    <property type="match status" value="1"/>
</dbReference>
<comment type="similarity">
    <text evidence="2 10">Belongs to the MnmG family.</text>
</comment>
<feature type="binding site" evidence="10">
    <location>
        <begin position="275"/>
        <end position="289"/>
    </location>
    <ligand>
        <name>NAD(+)</name>
        <dbReference type="ChEBI" id="CHEBI:57540"/>
    </ligand>
</feature>
<evidence type="ECO:0000256" key="5">
    <source>
        <dbReference type="ARBA" id="ARBA00022694"/>
    </source>
</evidence>
<feature type="domain" description="tRNA uridine 5-carboxymethylaminomethyl modification enzyme C-terminal subdomain" evidence="11">
    <location>
        <begin position="540"/>
        <end position="611"/>
    </location>
</feature>
<evidence type="ECO:0000256" key="2">
    <source>
        <dbReference type="ARBA" id="ARBA00007653"/>
    </source>
</evidence>
<evidence type="ECO:0000256" key="9">
    <source>
        <dbReference type="ARBA" id="ARBA00031800"/>
    </source>
</evidence>
<dbReference type="Proteomes" id="UP000028523">
    <property type="component" value="Unassembled WGS sequence"/>
</dbReference>
<keyword evidence="13" id="KW-1185">Reference proteome</keyword>
<evidence type="ECO:0000256" key="3">
    <source>
        <dbReference type="ARBA" id="ARBA00020461"/>
    </source>
</evidence>
<dbReference type="InterPro" id="IPR040131">
    <property type="entry name" value="MnmG_N"/>
</dbReference>
<dbReference type="NCBIfam" id="TIGR00136">
    <property type="entry name" value="mnmG_gidA"/>
    <property type="match status" value="1"/>
</dbReference>
<gene>
    <name evidence="10" type="primary">mnmG</name>
    <name evidence="10" type="synonym">gidA</name>
    <name evidence="12" type="ORF">P271_599</name>
</gene>
<dbReference type="GO" id="GO:0030488">
    <property type="term" value="P:tRNA methylation"/>
    <property type="evidence" value="ECO:0007669"/>
    <property type="project" value="TreeGrafter"/>
</dbReference>
<dbReference type="PROSITE" id="PS01280">
    <property type="entry name" value="GIDA_1"/>
    <property type="match status" value="1"/>
</dbReference>
<dbReference type="InterPro" id="IPR020595">
    <property type="entry name" value="MnmG-rel_CS"/>
</dbReference>
<dbReference type="InterPro" id="IPR036188">
    <property type="entry name" value="FAD/NAD-bd_sf"/>
</dbReference>
<reference evidence="12 13" key="1">
    <citation type="journal article" date="2014" name="PLoS ONE">
        <title>Reduction of Hydrogen Peroxide Accumulation and Toxicity by a Catalase from Mycoplasma iowae.</title>
        <authorList>
            <person name="Pritchard R.E."/>
            <person name="Prassinos A.J."/>
            <person name="Osborne J.D."/>
            <person name="Raviv Z."/>
            <person name="Balish M.F."/>
        </authorList>
    </citation>
    <scope>NUCLEOTIDE SEQUENCE [LARGE SCALE GENOMIC DNA]</scope>
    <source>
        <strain evidence="12 13">DK-CPA</strain>
    </source>
</reference>
<keyword evidence="6 10" id="KW-0274">FAD</keyword>
<sequence length="623" mass="70745">MKTNNKIYDCIVIGAGHAGLEAAFILAKKKYNVALFALDIELVGNMPCNPSVGGPAKGIVTREIDALGGMQGIASDKTQLQMKILNSSKGAGTWALRAQIDKIEYKKYFQKEIESNKFIDLICKEVIDLKIENNDIKGVIDKDNMLYKSDYVIITSGTFLDSTIHIGHEQIKKGPDNFENSINLLNNIKKLGFETLRLKTGTPPRIISDSIDYSKLTIELGTNKKLSFGHYNPTYLDFDKQLPCYLVYTNKKTHEIINNNLNKSAMYSGHITGTGPRYCPSIEDKIVRFNDKERHQIFVEPESIHLDTMYLSGFSTSMPKDVQKQLIESLPGFEKAIIKKYAYAIEYDAINPIQLYPTLETKKINGLFFAGQVNGTSGYEEAACQGLIAGINVICKLENKPKFILKRSEAYIGVLIDDLVTKEITEPYRLLTSRAEYRLELRNDNADERLLKYGYELGTISKNQYDEFVNNMNILNNTLDELRNKTLSSCKGMQINFKKTNVTLYELLKRQDYNFNDIEQYLDNKNLLDDIWKEKIDIKIKYEGYIVSQKKLIEESNNLANVLLSSIKNYKDVPNISLEAIDKLNKIKPHSLDQASRISGINLVDLLNIKLYLTNQKKGKAND</sequence>
<accession>A0A084U456</accession>
<dbReference type="FunFam" id="3.50.50.60:FF:000002">
    <property type="entry name" value="tRNA uridine 5-carboxymethylaminomethyl modification enzyme MnmG"/>
    <property type="match status" value="1"/>
</dbReference>
<keyword evidence="5 10" id="KW-0819">tRNA processing</keyword>
<dbReference type="Gene3D" id="1.10.10.1800">
    <property type="entry name" value="tRNA uridine 5-carboxymethylaminomethyl modification enzyme MnmG/GidA"/>
    <property type="match status" value="1"/>
</dbReference>
<evidence type="ECO:0000256" key="8">
    <source>
        <dbReference type="ARBA" id="ARBA00025948"/>
    </source>
</evidence>
<feature type="binding site" evidence="10">
    <location>
        <position position="181"/>
    </location>
    <ligand>
        <name>FAD</name>
        <dbReference type="ChEBI" id="CHEBI:57692"/>
    </ligand>
</feature>
<feature type="binding site" evidence="10">
    <location>
        <position position="126"/>
    </location>
    <ligand>
        <name>FAD</name>
        <dbReference type="ChEBI" id="CHEBI:57692"/>
    </ligand>
</feature>
<comment type="subcellular location">
    <subcellularLocation>
        <location evidence="10">Cytoplasm</location>
    </subcellularLocation>
</comment>
<keyword evidence="10" id="KW-0963">Cytoplasm</keyword>
<comment type="cofactor">
    <cofactor evidence="1 10">
        <name>FAD</name>
        <dbReference type="ChEBI" id="CHEBI:57692"/>
    </cofactor>
</comment>
<evidence type="ECO:0000256" key="10">
    <source>
        <dbReference type="HAMAP-Rule" id="MF_00129"/>
    </source>
</evidence>
<dbReference type="SUPFAM" id="SSF51905">
    <property type="entry name" value="FAD/NAD(P)-binding domain"/>
    <property type="match status" value="1"/>
</dbReference>
<dbReference type="AlphaFoldDB" id="A0A084U456"/>
<dbReference type="GO" id="GO:0050660">
    <property type="term" value="F:flavin adenine dinucleotide binding"/>
    <property type="evidence" value="ECO:0007669"/>
    <property type="project" value="UniProtKB-UniRule"/>
</dbReference>
<dbReference type="SMART" id="SM01228">
    <property type="entry name" value="GIDA_assoc_3"/>
    <property type="match status" value="1"/>
</dbReference>
<dbReference type="Pfam" id="PF01134">
    <property type="entry name" value="GIDA"/>
    <property type="match status" value="1"/>
</dbReference>
<comment type="function">
    <text evidence="10">NAD-binding protein involved in the addition of a carboxymethylaminomethyl (cmnm) group at the wobble position (U34) of certain tRNAs, forming tRNA-cmnm(5)s(2)U34.</text>
</comment>
<dbReference type="Gene3D" id="3.50.50.60">
    <property type="entry name" value="FAD/NAD(P)-binding domain"/>
    <property type="match status" value="2"/>
</dbReference>
<dbReference type="PROSITE" id="PS01281">
    <property type="entry name" value="GIDA_2"/>
    <property type="match status" value="1"/>
</dbReference>
<dbReference type="Pfam" id="PF21680">
    <property type="entry name" value="GIDA_C_1st"/>
    <property type="match status" value="1"/>
</dbReference>
<evidence type="ECO:0000259" key="11">
    <source>
        <dbReference type="SMART" id="SM01228"/>
    </source>
</evidence>
<comment type="caution">
    <text evidence="12">The sequence shown here is derived from an EMBL/GenBank/DDBJ whole genome shotgun (WGS) entry which is preliminary data.</text>
</comment>
<protein>
    <recommendedName>
        <fullName evidence="3 10">tRNA uridine 5-carboxymethylaminomethyl modification enzyme MnmG</fullName>
    </recommendedName>
    <alternativeName>
        <fullName evidence="9 10">Glucose-inhibited division protein A</fullName>
    </alternativeName>
</protein>
<evidence type="ECO:0000313" key="13">
    <source>
        <dbReference type="Proteomes" id="UP000028523"/>
    </source>
</evidence>
<keyword evidence="7 10" id="KW-0520">NAD</keyword>
<feature type="binding site" evidence="10">
    <location>
        <begin position="14"/>
        <end position="19"/>
    </location>
    <ligand>
        <name>FAD</name>
        <dbReference type="ChEBI" id="CHEBI:57692"/>
    </ligand>
</feature>
<dbReference type="PANTHER" id="PTHR11806">
    <property type="entry name" value="GLUCOSE INHIBITED DIVISION PROTEIN A"/>
    <property type="match status" value="1"/>
</dbReference>
<dbReference type="Pfam" id="PF13932">
    <property type="entry name" value="SAM_GIDA_C"/>
    <property type="match status" value="1"/>
</dbReference>
<dbReference type="PANTHER" id="PTHR11806:SF0">
    <property type="entry name" value="PROTEIN MTO1 HOMOLOG, MITOCHONDRIAL"/>
    <property type="match status" value="1"/>
</dbReference>
<dbReference type="GO" id="GO:0002098">
    <property type="term" value="P:tRNA wobble uridine modification"/>
    <property type="evidence" value="ECO:0007669"/>
    <property type="project" value="InterPro"/>
</dbReference>
<evidence type="ECO:0000256" key="4">
    <source>
        <dbReference type="ARBA" id="ARBA00022630"/>
    </source>
</evidence>
<dbReference type="InterPro" id="IPR002218">
    <property type="entry name" value="MnmG-rel"/>
</dbReference>
<evidence type="ECO:0000256" key="6">
    <source>
        <dbReference type="ARBA" id="ARBA00022827"/>
    </source>
</evidence>
<dbReference type="HAMAP" id="MF_00129">
    <property type="entry name" value="MnmG_GidA"/>
    <property type="match status" value="1"/>
</dbReference>
<evidence type="ECO:0000313" key="12">
    <source>
        <dbReference type="EMBL" id="KFB07742.1"/>
    </source>
</evidence>
<dbReference type="InterPro" id="IPR004416">
    <property type="entry name" value="MnmG"/>
</dbReference>
<evidence type="ECO:0000256" key="7">
    <source>
        <dbReference type="ARBA" id="ARBA00023027"/>
    </source>
</evidence>
<comment type="subunit">
    <text evidence="8 10">Homodimer. Heterotetramer of two MnmE and two MnmG subunits.</text>
</comment>
<dbReference type="InterPro" id="IPR047001">
    <property type="entry name" value="MnmG_C_subdom"/>
</dbReference>
<name>A0A084U456_MALIO</name>
<dbReference type="InterPro" id="IPR026904">
    <property type="entry name" value="MnmG_C"/>
</dbReference>